<dbReference type="AlphaFoldDB" id="E3ZNK8"/>
<dbReference type="Proteomes" id="UP000004302">
    <property type="component" value="Chromosome"/>
</dbReference>
<feature type="signal peptide" evidence="1">
    <location>
        <begin position="1"/>
        <end position="25"/>
    </location>
</feature>
<feature type="chain" id="PRO_5003182934" evidence="1">
    <location>
        <begin position="26"/>
        <end position="86"/>
    </location>
</feature>
<sequence length="86" mass="9766">MNKKWLVFAIIFLLTTIFFIPKAEAATDYGSKFFTNIALQNQNGEDTSNFKENSKVRVAYDFVITEPVVSGETMTLTIPEQLKLIN</sequence>
<protein>
    <submittedName>
        <fullName evidence="2">Pepdidoglycan bound protein</fullName>
    </submittedName>
</protein>
<feature type="non-terminal residue" evidence="2">
    <location>
        <position position="86"/>
    </location>
</feature>
<dbReference type="InterPro" id="IPR008966">
    <property type="entry name" value="Adhesion_dom_sf"/>
</dbReference>
<comment type="caution">
    <text evidence="2">The sequence shown here is derived from an EMBL/GenBank/DDBJ whole genome shotgun (WGS) entry which is preliminary data.</text>
</comment>
<proteinExistence type="predicted"/>
<reference evidence="2 3" key="1">
    <citation type="journal article" date="2010" name="Microbiol. Resour. Announc.">
        <title>Comparative genomics of the bacterial genus Listeria: Genome evolution is characterized by limited gene acquisition and limited gene loss.</title>
        <authorList>
            <person name="den Bakker H.C."/>
            <person name="Cummings C.A."/>
            <person name="Ferreira V."/>
            <person name="Vatta P."/>
            <person name="Orsi R.H."/>
            <person name="Degoricija L."/>
            <person name="Barker M."/>
            <person name="Petrauskene O."/>
            <person name="Furtado M.R."/>
            <person name="Wiedmann M."/>
        </authorList>
    </citation>
    <scope>NUCLEOTIDE SEQUENCE [LARGE SCALE GENOMIC DNA]</scope>
    <source>
        <strain evidence="2 3">FSL N1-067</strain>
    </source>
</reference>
<evidence type="ECO:0000256" key="1">
    <source>
        <dbReference type="SAM" id="SignalP"/>
    </source>
</evidence>
<keyword evidence="1" id="KW-0732">Signal</keyword>
<organism evidence="2 3">
    <name type="scientific">Listeria seeligeri FSL N1-067</name>
    <dbReference type="NCBI Taxonomy" id="702453"/>
    <lineage>
        <taxon>Bacteria</taxon>
        <taxon>Bacillati</taxon>
        <taxon>Bacillota</taxon>
        <taxon>Bacilli</taxon>
        <taxon>Bacillales</taxon>
        <taxon>Listeriaceae</taxon>
        <taxon>Listeria</taxon>
    </lineage>
</organism>
<evidence type="ECO:0000313" key="3">
    <source>
        <dbReference type="Proteomes" id="UP000004302"/>
    </source>
</evidence>
<gene>
    <name evidence="2" type="ORF">NT03LS_1034</name>
</gene>
<name>E3ZNK8_LISSE</name>
<dbReference type="SUPFAM" id="SSF49401">
    <property type="entry name" value="Bacterial adhesins"/>
    <property type="match status" value="1"/>
</dbReference>
<dbReference type="EMBL" id="ADXJ01000454">
    <property type="protein sequence ID" value="EFS00801.1"/>
    <property type="molecule type" value="Genomic_DNA"/>
</dbReference>
<evidence type="ECO:0000313" key="2">
    <source>
        <dbReference type="EMBL" id="EFS00801.1"/>
    </source>
</evidence>
<accession>E3ZNK8</accession>
<dbReference type="HOGENOM" id="CLU_2517883_0_0_9"/>